<dbReference type="Proteomes" id="UP000004259">
    <property type="component" value="Unassembled WGS sequence"/>
</dbReference>
<evidence type="ECO:0000256" key="1">
    <source>
        <dbReference type="SAM" id="SignalP"/>
    </source>
</evidence>
<protein>
    <submittedName>
        <fullName evidence="2">Uncharacterized protein</fullName>
    </submittedName>
</protein>
<accession>E9SE88</accession>
<feature type="chain" id="PRO_5003247155" evidence="1">
    <location>
        <begin position="28"/>
        <end position="288"/>
    </location>
</feature>
<evidence type="ECO:0000313" key="2">
    <source>
        <dbReference type="EMBL" id="EGC02365.1"/>
    </source>
</evidence>
<feature type="signal peptide" evidence="1">
    <location>
        <begin position="1"/>
        <end position="27"/>
    </location>
</feature>
<organism evidence="2 3">
    <name type="scientific">Ruminococcus albus 8</name>
    <dbReference type="NCBI Taxonomy" id="246199"/>
    <lineage>
        <taxon>Bacteria</taxon>
        <taxon>Bacillati</taxon>
        <taxon>Bacillota</taxon>
        <taxon>Clostridia</taxon>
        <taxon>Eubacteriales</taxon>
        <taxon>Oscillospiraceae</taxon>
        <taxon>Ruminococcus</taxon>
    </lineage>
</organism>
<reference evidence="2 3" key="1">
    <citation type="submission" date="2011-02" db="EMBL/GenBank/DDBJ databases">
        <authorList>
            <person name="Nelson K.E."/>
            <person name="Sutton G."/>
            <person name="Torralba M."/>
            <person name="Durkin S."/>
            <person name="Harkins D."/>
            <person name="Montgomery R."/>
            <person name="Ziemer C."/>
            <person name="Klaassens E."/>
            <person name="Ocuiv P."/>
            <person name="Morrison M."/>
        </authorList>
    </citation>
    <scope>NUCLEOTIDE SEQUENCE [LARGE SCALE GENOMIC DNA]</scope>
    <source>
        <strain evidence="2 3">8</strain>
    </source>
</reference>
<dbReference type="AlphaFoldDB" id="E9SE88"/>
<dbReference type="EMBL" id="ADKM02000095">
    <property type="protein sequence ID" value="EGC02365.1"/>
    <property type="molecule type" value="Genomic_DNA"/>
</dbReference>
<comment type="caution">
    <text evidence="2">The sequence shown here is derived from an EMBL/GenBank/DDBJ whole genome shotgun (WGS) entry which is preliminary data.</text>
</comment>
<sequence length="288" mass="30837">MKAILRRTTTMLCAAVMAVPMALSVYASIPDPTSGVKFDDSAVISNESGISIGGGDTDQPVTSSDYTITIPATFDIANSGWNEIGEIKAGGTLENGKKLVVTATSANDWALKSGENEVSYEMMNYEDDSAPATSWEFTDLPASQSIGVNVEDYSGKPAGSYTDTVTFTASVESAEYVPQTFTSLSDGDILRVGDTLEVASGGYDFRDDGYSLKAWNAPYTVLRANVEGLGDPTMMPTVTEDVNGAYYVIKGNNNNYYDFEGRLAATDTSDGVIITKKDSYWAINVYEP</sequence>
<evidence type="ECO:0000313" key="3">
    <source>
        <dbReference type="Proteomes" id="UP000004259"/>
    </source>
</evidence>
<gene>
    <name evidence="2" type="ORF">CUS_5998</name>
</gene>
<keyword evidence="3" id="KW-1185">Reference proteome</keyword>
<keyword evidence="1" id="KW-0732">Signal</keyword>
<dbReference type="RefSeq" id="WP_002851026.1">
    <property type="nucleotide sequence ID" value="NZ_ADKM02000095.1"/>
</dbReference>
<proteinExistence type="predicted"/>
<dbReference type="OrthoDB" id="1819813at2"/>
<name>E9SE88_RUMAL</name>
<dbReference type="eggNOG" id="ENOG50336M2">
    <property type="taxonomic scope" value="Bacteria"/>
</dbReference>